<dbReference type="GO" id="GO:0006396">
    <property type="term" value="P:RNA processing"/>
    <property type="evidence" value="ECO:0007669"/>
    <property type="project" value="InterPro"/>
</dbReference>
<dbReference type="InterPro" id="IPR001537">
    <property type="entry name" value="SpoU_MeTrfase"/>
</dbReference>
<evidence type="ECO:0000259" key="3">
    <source>
        <dbReference type="Pfam" id="PF00588"/>
    </source>
</evidence>
<dbReference type="EMBL" id="VSSQ01003781">
    <property type="protein sequence ID" value="MPM22317.1"/>
    <property type="molecule type" value="Genomic_DNA"/>
</dbReference>
<evidence type="ECO:0000313" key="4">
    <source>
        <dbReference type="EMBL" id="MPM22317.1"/>
    </source>
</evidence>
<dbReference type="EC" id="2.1.1.-" evidence="4"/>
<dbReference type="GO" id="GO:0032259">
    <property type="term" value="P:methylation"/>
    <property type="evidence" value="ECO:0007669"/>
    <property type="project" value="UniProtKB-KW"/>
</dbReference>
<reference evidence="4" key="1">
    <citation type="submission" date="2019-08" db="EMBL/GenBank/DDBJ databases">
        <authorList>
            <person name="Kucharzyk K."/>
            <person name="Murdoch R.W."/>
            <person name="Higgins S."/>
            <person name="Loffler F."/>
        </authorList>
    </citation>
    <scope>NUCLEOTIDE SEQUENCE</scope>
</reference>
<comment type="caution">
    <text evidence="4">The sequence shown here is derived from an EMBL/GenBank/DDBJ whole genome shotgun (WGS) entry which is preliminary data.</text>
</comment>
<accession>A0A644Y2E1</accession>
<dbReference type="Gene3D" id="3.40.1280.10">
    <property type="match status" value="1"/>
</dbReference>
<proteinExistence type="predicted"/>
<dbReference type="Pfam" id="PF00588">
    <property type="entry name" value="SpoU_methylase"/>
    <property type="match status" value="1"/>
</dbReference>
<gene>
    <name evidence="4" type="ORF">SDC9_68769</name>
</gene>
<organism evidence="4">
    <name type="scientific">bioreactor metagenome</name>
    <dbReference type="NCBI Taxonomy" id="1076179"/>
    <lineage>
        <taxon>unclassified sequences</taxon>
        <taxon>metagenomes</taxon>
        <taxon>ecological metagenomes</taxon>
    </lineage>
</organism>
<keyword evidence="1 4" id="KW-0489">Methyltransferase</keyword>
<dbReference type="InterPro" id="IPR004441">
    <property type="entry name" value="rRNA_MeTrfase_TrmH"/>
</dbReference>
<dbReference type="PANTHER" id="PTHR46429:SF1">
    <property type="entry name" value="23S RRNA (GUANOSINE-2'-O-)-METHYLTRANSFERASE RLMB"/>
    <property type="match status" value="1"/>
</dbReference>
<dbReference type="GO" id="GO:0008173">
    <property type="term" value="F:RNA methyltransferase activity"/>
    <property type="evidence" value="ECO:0007669"/>
    <property type="project" value="InterPro"/>
</dbReference>
<dbReference type="SUPFAM" id="SSF75217">
    <property type="entry name" value="alpha/beta knot"/>
    <property type="match status" value="1"/>
</dbReference>
<dbReference type="PANTHER" id="PTHR46429">
    <property type="entry name" value="23S RRNA (GUANOSINE-2'-O-)-METHYLTRANSFERASE RLMB"/>
    <property type="match status" value="1"/>
</dbReference>
<keyword evidence="2 4" id="KW-0808">Transferase</keyword>
<dbReference type="GO" id="GO:0005829">
    <property type="term" value="C:cytosol"/>
    <property type="evidence" value="ECO:0007669"/>
    <property type="project" value="TreeGrafter"/>
</dbReference>
<evidence type="ECO:0000256" key="2">
    <source>
        <dbReference type="ARBA" id="ARBA00022679"/>
    </source>
</evidence>
<sequence length="192" mass="21544">MINFAALYLEEIVMSMRKLKITELNRISTEEFKEAKKLPLVVVLDDIRSLHNIGSVFRTSDAFRIEHIYLCGITAVPPHAEIHKTALGAEFSVEWTYVHNAVEAVDNLKSNGYIVYSIEQAEGSIMLDDLQLDKQQKYAVVLGNEVKGVGQEVINHSHGCIEIPQYGTKHSLNVSVTAGIVIWDLFKKLTAF</sequence>
<dbReference type="AlphaFoldDB" id="A0A644Y2E1"/>
<dbReference type="InterPro" id="IPR029026">
    <property type="entry name" value="tRNA_m1G_MTases_N"/>
</dbReference>
<dbReference type="CDD" id="cd18097">
    <property type="entry name" value="SpoU-like"/>
    <property type="match status" value="1"/>
</dbReference>
<evidence type="ECO:0000256" key="1">
    <source>
        <dbReference type="ARBA" id="ARBA00022603"/>
    </source>
</evidence>
<protein>
    <submittedName>
        <fullName evidence="4">Putative TrmH family tRNA/rRNA methyltransferase</fullName>
        <ecNumber evidence="4">2.1.1.-</ecNumber>
    </submittedName>
</protein>
<feature type="domain" description="tRNA/rRNA methyltransferase SpoU type" evidence="3">
    <location>
        <begin position="40"/>
        <end position="182"/>
    </location>
</feature>
<dbReference type="InterPro" id="IPR029028">
    <property type="entry name" value="Alpha/beta_knot_MTases"/>
</dbReference>
<dbReference type="GO" id="GO:0003723">
    <property type="term" value="F:RNA binding"/>
    <property type="evidence" value="ECO:0007669"/>
    <property type="project" value="InterPro"/>
</dbReference>
<name>A0A644Y2E1_9ZZZZ</name>